<dbReference type="InterPro" id="IPR022907">
    <property type="entry name" value="VapC_family"/>
</dbReference>
<dbReference type="eggNOG" id="COG1487">
    <property type="taxonomic scope" value="Bacteria"/>
</dbReference>
<keyword evidence="2 8" id="KW-1277">Toxin-antitoxin system</keyword>
<evidence type="ECO:0000256" key="5">
    <source>
        <dbReference type="ARBA" id="ARBA00022801"/>
    </source>
</evidence>
<evidence type="ECO:0000313" key="10">
    <source>
        <dbReference type="EMBL" id="KGJ02744.1"/>
    </source>
</evidence>
<dbReference type="CDD" id="cd18731">
    <property type="entry name" value="PIN_NgFitB-like"/>
    <property type="match status" value="1"/>
</dbReference>
<dbReference type="InterPro" id="IPR050556">
    <property type="entry name" value="Type_II_TA_system_RNase"/>
</dbReference>
<accession>A0A099EWY0</accession>
<keyword evidence="5 8" id="KW-0378">Hydrolase</keyword>
<name>A0A099EWY0_9RHOB</name>
<reference evidence="11 13" key="3">
    <citation type="submission" date="2016-10" db="EMBL/GenBank/DDBJ databases">
        <authorList>
            <person name="de Groot N.N."/>
        </authorList>
    </citation>
    <scope>NUCLEOTIDE SEQUENCE [LARGE SCALE GENOMIC DNA]</scope>
    <source>
        <strain evidence="11 13">CGMCC 1.6117</strain>
    </source>
</reference>
<dbReference type="GO" id="GO:0016787">
    <property type="term" value="F:hydrolase activity"/>
    <property type="evidence" value="ECO:0007669"/>
    <property type="project" value="UniProtKB-KW"/>
</dbReference>
<proteinExistence type="inferred from homology"/>
<dbReference type="Proteomes" id="UP000029846">
    <property type="component" value="Unassembled WGS sequence"/>
</dbReference>
<keyword evidence="12" id="KW-1185">Reference proteome</keyword>
<keyword evidence="6 8" id="KW-0460">Magnesium</keyword>
<dbReference type="GO" id="GO:0004540">
    <property type="term" value="F:RNA nuclease activity"/>
    <property type="evidence" value="ECO:0007669"/>
    <property type="project" value="InterPro"/>
</dbReference>
<dbReference type="STRING" id="376733.SAMN04487972_12814"/>
<evidence type="ECO:0000256" key="2">
    <source>
        <dbReference type="ARBA" id="ARBA00022649"/>
    </source>
</evidence>
<feature type="domain" description="PIN" evidence="9">
    <location>
        <begin position="2"/>
        <end position="123"/>
    </location>
</feature>
<feature type="binding site" evidence="8">
    <location>
        <position position="104"/>
    </location>
    <ligand>
        <name>Mg(2+)</name>
        <dbReference type="ChEBI" id="CHEBI:18420"/>
    </ligand>
</feature>
<evidence type="ECO:0000259" key="9">
    <source>
        <dbReference type="Pfam" id="PF01850"/>
    </source>
</evidence>
<dbReference type="SUPFAM" id="SSF88723">
    <property type="entry name" value="PIN domain-like"/>
    <property type="match status" value="1"/>
</dbReference>
<gene>
    <name evidence="8" type="primary">vapC</name>
    <name evidence="10" type="ORF">IT41_16595</name>
    <name evidence="11" type="ORF">SAMN04487972_12814</name>
</gene>
<evidence type="ECO:0000313" key="13">
    <source>
        <dbReference type="Proteomes" id="UP000182312"/>
    </source>
</evidence>
<dbReference type="EC" id="3.1.-.-" evidence="8"/>
<feature type="binding site" evidence="8">
    <location>
        <position position="5"/>
    </location>
    <ligand>
        <name>Mg(2+)</name>
        <dbReference type="ChEBI" id="CHEBI:18420"/>
    </ligand>
</feature>
<evidence type="ECO:0000256" key="3">
    <source>
        <dbReference type="ARBA" id="ARBA00022722"/>
    </source>
</evidence>
<dbReference type="Pfam" id="PF01850">
    <property type="entry name" value="PIN"/>
    <property type="match status" value="1"/>
</dbReference>
<dbReference type="PANTHER" id="PTHR33653">
    <property type="entry name" value="RIBONUCLEASE VAPC2"/>
    <property type="match status" value="1"/>
</dbReference>
<evidence type="ECO:0000256" key="8">
    <source>
        <dbReference type="HAMAP-Rule" id="MF_00265"/>
    </source>
</evidence>
<dbReference type="InterPro" id="IPR002716">
    <property type="entry name" value="PIN_dom"/>
</dbReference>
<dbReference type="GO" id="GO:0000287">
    <property type="term" value="F:magnesium ion binding"/>
    <property type="evidence" value="ECO:0007669"/>
    <property type="project" value="UniProtKB-UniRule"/>
</dbReference>
<dbReference type="RefSeq" id="WP_036743305.1">
    <property type="nucleotide sequence ID" value="NZ_FOJO01000028.1"/>
</dbReference>
<dbReference type="GO" id="GO:0090729">
    <property type="term" value="F:toxin activity"/>
    <property type="evidence" value="ECO:0007669"/>
    <property type="project" value="UniProtKB-KW"/>
</dbReference>
<dbReference type="EMBL" id="JRKN01000032">
    <property type="protein sequence ID" value="KGJ02744.1"/>
    <property type="molecule type" value="Genomic_DNA"/>
</dbReference>
<keyword evidence="4 8" id="KW-0479">Metal-binding</keyword>
<evidence type="ECO:0000256" key="1">
    <source>
        <dbReference type="ARBA" id="ARBA00001946"/>
    </source>
</evidence>
<protein>
    <recommendedName>
        <fullName evidence="8">Ribonuclease VapC</fullName>
        <shortName evidence="8">RNase VapC</shortName>
        <ecNumber evidence="8">3.1.-.-</ecNumber>
    </recommendedName>
    <alternativeName>
        <fullName evidence="8">Toxin VapC</fullName>
    </alternativeName>
</protein>
<dbReference type="InterPro" id="IPR029060">
    <property type="entry name" value="PIN-like_dom_sf"/>
</dbReference>
<evidence type="ECO:0000313" key="11">
    <source>
        <dbReference type="EMBL" id="SFA60362.1"/>
    </source>
</evidence>
<dbReference type="PANTHER" id="PTHR33653:SF1">
    <property type="entry name" value="RIBONUCLEASE VAPC2"/>
    <property type="match status" value="1"/>
</dbReference>
<comment type="similarity">
    <text evidence="7 8">Belongs to the PINc/VapC protein family.</text>
</comment>
<reference evidence="10 12" key="2">
    <citation type="submission" date="2014-10" db="EMBL/GenBank/DDBJ databases">
        <title>Paracoccus sanguinis sp. nov., isolated from clinical specimens of New York State patients.</title>
        <authorList>
            <person name="Mingle L.A."/>
            <person name="Cole J.A."/>
            <person name="Lapierre P."/>
            <person name="Musser K.A."/>
        </authorList>
    </citation>
    <scope>NUCLEOTIDE SEQUENCE [LARGE SCALE GENOMIC DNA]</scope>
    <source>
        <strain evidence="10 12">JCM 14014</strain>
    </source>
</reference>
<reference evidence="10 12" key="1">
    <citation type="submission" date="2014-09" db="EMBL/GenBank/DDBJ databases">
        <authorList>
            <person name="McGinnis J.M."/>
            <person name="Wolfgang W.J."/>
        </authorList>
    </citation>
    <scope>NUCLEOTIDE SEQUENCE [LARGE SCALE GENOMIC DNA]</scope>
    <source>
        <strain evidence="10 12">JCM 14014</strain>
    </source>
</reference>
<evidence type="ECO:0000256" key="6">
    <source>
        <dbReference type="ARBA" id="ARBA00022842"/>
    </source>
</evidence>
<dbReference type="OrthoDB" id="9804823at2"/>
<keyword evidence="3 8" id="KW-0540">Nuclease</keyword>
<comment type="cofactor">
    <cofactor evidence="1 8">
        <name>Mg(2+)</name>
        <dbReference type="ChEBI" id="CHEBI:18420"/>
    </cofactor>
</comment>
<keyword evidence="8" id="KW-0800">Toxin</keyword>
<evidence type="ECO:0000256" key="7">
    <source>
        <dbReference type="ARBA" id="ARBA00038093"/>
    </source>
</evidence>
<evidence type="ECO:0000313" key="12">
    <source>
        <dbReference type="Proteomes" id="UP000029846"/>
    </source>
</evidence>
<comment type="function">
    <text evidence="8">Toxic component of a toxin-antitoxin (TA) system. An RNase.</text>
</comment>
<dbReference type="EMBL" id="FOJO01000028">
    <property type="protein sequence ID" value="SFA60362.1"/>
    <property type="molecule type" value="Genomic_DNA"/>
</dbReference>
<dbReference type="HAMAP" id="MF_00265">
    <property type="entry name" value="VapC_Nob1"/>
    <property type="match status" value="1"/>
</dbReference>
<organism evidence="10 12">
    <name type="scientific">Paracoccus halophilus</name>
    <dbReference type="NCBI Taxonomy" id="376733"/>
    <lineage>
        <taxon>Bacteria</taxon>
        <taxon>Pseudomonadati</taxon>
        <taxon>Pseudomonadota</taxon>
        <taxon>Alphaproteobacteria</taxon>
        <taxon>Rhodobacterales</taxon>
        <taxon>Paracoccaceae</taxon>
        <taxon>Paracoccus</taxon>
    </lineage>
</organism>
<dbReference type="Gene3D" id="3.40.50.1010">
    <property type="entry name" value="5'-nuclease"/>
    <property type="match status" value="1"/>
</dbReference>
<evidence type="ECO:0000256" key="4">
    <source>
        <dbReference type="ARBA" id="ARBA00022723"/>
    </source>
</evidence>
<sequence length="139" mass="15032">MIILDTNVVSELLRPAPEQRVVDWLGSLDGSGVYLTTITEAELHLGVAILPAGKRRDGLAEMIDQIIREDFAERILPFDSRAAVAFATIAADRRTKGRPIAHADCQIAAIAQANGAKVATRNTPDFADCGIKLINPWKA</sequence>
<dbReference type="AlphaFoldDB" id="A0A099EWY0"/>
<dbReference type="Proteomes" id="UP000182312">
    <property type="component" value="Unassembled WGS sequence"/>
</dbReference>